<dbReference type="Gene3D" id="1.10.357.10">
    <property type="entry name" value="Tetracycline Repressor, domain 2"/>
    <property type="match status" value="1"/>
</dbReference>
<dbReference type="RefSeq" id="WP_229791121.1">
    <property type="nucleotide sequence ID" value="NZ_BMXK01000009.1"/>
</dbReference>
<evidence type="ECO:0000313" key="6">
    <source>
        <dbReference type="Proteomes" id="UP000642819"/>
    </source>
</evidence>
<evidence type="ECO:0000259" key="4">
    <source>
        <dbReference type="PROSITE" id="PS50977"/>
    </source>
</evidence>
<dbReference type="Proteomes" id="UP000642819">
    <property type="component" value="Unassembled WGS sequence"/>
</dbReference>
<accession>A0ABQ3GKY7</accession>
<dbReference type="InterPro" id="IPR009057">
    <property type="entry name" value="Homeodomain-like_sf"/>
</dbReference>
<feature type="domain" description="HTH tetR-type" evidence="4">
    <location>
        <begin position="32"/>
        <end position="92"/>
    </location>
</feature>
<protein>
    <recommendedName>
        <fullName evidence="4">HTH tetR-type domain-containing protein</fullName>
    </recommendedName>
</protein>
<organism evidence="5 6">
    <name type="scientific">Zhihengliuella salsuginis</name>
    <dbReference type="NCBI Taxonomy" id="578222"/>
    <lineage>
        <taxon>Bacteria</taxon>
        <taxon>Bacillati</taxon>
        <taxon>Actinomycetota</taxon>
        <taxon>Actinomycetes</taxon>
        <taxon>Micrococcales</taxon>
        <taxon>Micrococcaceae</taxon>
        <taxon>Zhihengliuella</taxon>
    </lineage>
</organism>
<feature type="region of interest" description="Disordered" evidence="3">
    <location>
        <begin position="1"/>
        <end position="29"/>
    </location>
</feature>
<dbReference type="EMBL" id="BMXK01000009">
    <property type="protein sequence ID" value="GHD09950.1"/>
    <property type="molecule type" value="Genomic_DNA"/>
</dbReference>
<dbReference type="SUPFAM" id="SSF46689">
    <property type="entry name" value="Homeodomain-like"/>
    <property type="match status" value="1"/>
</dbReference>
<dbReference type="Pfam" id="PF00440">
    <property type="entry name" value="TetR_N"/>
    <property type="match status" value="1"/>
</dbReference>
<name>A0ABQ3GKY7_9MICC</name>
<keyword evidence="6" id="KW-1185">Reference proteome</keyword>
<evidence type="ECO:0000256" key="3">
    <source>
        <dbReference type="SAM" id="MobiDB-lite"/>
    </source>
</evidence>
<comment type="caution">
    <text evidence="5">The sequence shown here is derived from an EMBL/GenBank/DDBJ whole genome shotgun (WGS) entry which is preliminary data.</text>
</comment>
<keyword evidence="1 2" id="KW-0238">DNA-binding</keyword>
<sequence>MTTRGTPSPAPPDAMIGGPAGEPVSRREQNKLATRSAIVAAAVDMLRADPHEPVTADRVADAAGISRRTFFNYFGSIEAALNVPMDDFLELAVANLGPVPEDIAVAEAAVRAIRDAISADALRPVAELFLLAQSNPQLARLQMESWDTCAERILAFLRDSTCDVPPLAAAAFAQAIVGAGRAAFAHWGHELDEHGDGGTLELSLRRASLERLQATVIESLTQLRDGFPALQTTSA</sequence>
<evidence type="ECO:0000256" key="2">
    <source>
        <dbReference type="PROSITE-ProRule" id="PRU00335"/>
    </source>
</evidence>
<dbReference type="InterPro" id="IPR001647">
    <property type="entry name" value="HTH_TetR"/>
</dbReference>
<evidence type="ECO:0000256" key="1">
    <source>
        <dbReference type="ARBA" id="ARBA00023125"/>
    </source>
</evidence>
<evidence type="ECO:0000313" key="5">
    <source>
        <dbReference type="EMBL" id="GHD09950.1"/>
    </source>
</evidence>
<feature type="DNA-binding region" description="H-T-H motif" evidence="2">
    <location>
        <begin position="55"/>
        <end position="74"/>
    </location>
</feature>
<reference evidence="6" key="1">
    <citation type="journal article" date="2019" name="Int. J. Syst. Evol. Microbiol.">
        <title>The Global Catalogue of Microorganisms (GCM) 10K type strain sequencing project: providing services to taxonomists for standard genome sequencing and annotation.</title>
        <authorList>
            <consortium name="The Broad Institute Genomics Platform"/>
            <consortium name="The Broad Institute Genome Sequencing Center for Infectious Disease"/>
            <person name="Wu L."/>
            <person name="Ma J."/>
        </authorList>
    </citation>
    <scope>NUCLEOTIDE SEQUENCE [LARGE SCALE GENOMIC DNA]</scope>
    <source>
        <strain evidence="6">KCTC 19466</strain>
    </source>
</reference>
<gene>
    <name evidence="5" type="ORF">GCM10008096_23120</name>
</gene>
<dbReference type="PROSITE" id="PS50977">
    <property type="entry name" value="HTH_TETR_2"/>
    <property type="match status" value="1"/>
</dbReference>
<proteinExistence type="predicted"/>